<dbReference type="RefSeq" id="WP_356673670.1">
    <property type="nucleotide sequence ID" value="NZ_JBEXEF010000126.1"/>
</dbReference>
<keyword evidence="5" id="KW-1133">Transmembrane helix</keyword>
<accession>A0ABV2U9I3</accession>
<dbReference type="EMBL" id="JBEXIP010000012">
    <property type="protein sequence ID" value="MET8434510.1"/>
    <property type="molecule type" value="Genomic_DNA"/>
</dbReference>
<keyword evidence="5" id="KW-0812">Transmembrane</keyword>
<evidence type="ECO:0000259" key="7">
    <source>
        <dbReference type="Pfam" id="PF00496"/>
    </source>
</evidence>
<feature type="transmembrane region" description="Helical" evidence="5">
    <location>
        <begin position="576"/>
        <end position="594"/>
    </location>
</feature>
<evidence type="ECO:0000313" key="8">
    <source>
        <dbReference type="EMBL" id="MET8434510.1"/>
    </source>
</evidence>
<keyword evidence="5" id="KW-0472">Membrane</keyword>
<evidence type="ECO:0000256" key="2">
    <source>
        <dbReference type="ARBA" id="ARBA00005695"/>
    </source>
</evidence>
<proteinExistence type="inferred from homology"/>
<dbReference type="Pfam" id="PF00496">
    <property type="entry name" value="SBP_bac_5"/>
    <property type="match status" value="1"/>
</dbReference>
<keyword evidence="4 6" id="KW-0732">Signal</keyword>
<dbReference type="InterPro" id="IPR030678">
    <property type="entry name" value="Peptide/Ni-bd"/>
</dbReference>
<sequence>MNVRIPRRAAATLAALALPILALPVPAAQADGAGTTLRVTMDTSGVDTLNPFLAYFDGALDIFGQVYPSLNSLRPDGSAAPYLADSWTTSADKLSWTFKIHKGLKWSDGQPITAEDAAWTLNLIMTNETAATANGSLVRNFAKVEATDANTLVITTKDPQSNMLYVSTPSSIPIVPKHIWEKHTGDLKSFKNDSFPLVGYGPWKLVTYKTEQYAKLDANKDFFLGAPKFDHLLEQQYKTTDAAVAALRSGQLDYVTKMNSTQFKALQSEKNVKAFQTPGHHWSAIEINAGAKTRNEKAIGTANPVLADQAVRTAIAYATDKKTLVKKVLNNLGAPGVGYLPPAWSQWAWAPEPGEATDFDPAKANALLDEAGYKKGKDGIRTAPKSGKKLNLRLGIHSDSTGDAQISSYVKGWLKDIGIEVTIQPFGMTKLNDNLAKGDWDMLMDSWGTGPDPSYMLGIQTCDTRPQDDGTSGSTDAFHCDKEYDKLFQEQIKAFDPAERARIVGQMQDILYRHNQDMILYYDNGLYAARTDTVKGLVSGKADAAGVMPTQLAFWNYSKAAPAAKSADSSMSTGTVAAGVGAVAVLGVVGGLAVRRRKAGAGDRE</sequence>
<gene>
    <name evidence="8" type="ORF">ABZV61_17245</name>
</gene>
<dbReference type="InterPro" id="IPR000914">
    <property type="entry name" value="SBP_5_dom"/>
</dbReference>
<keyword evidence="9" id="KW-1185">Reference proteome</keyword>
<dbReference type="CDD" id="cd08513">
    <property type="entry name" value="PBP2_thermophilic_Hb8_like"/>
    <property type="match status" value="1"/>
</dbReference>
<evidence type="ECO:0000256" key="3">
    <source>
        <dbReference type="ARBA" id="ARBA00022448"/>
    </source>
</evidence>
<reference evidence="8 9" key="1">
    <citation type="submission" date="2024-06" db="EMBL/GenBank/DDBJ databases">
        <title>The Natural Products Discovery Center: Release of the First 8490 Sequenced Strains for Exploring Actinobacteria Biosynthetic Diversity.</title>
        <authorList>
            <person name="Kalkreuter E."/>
            <person name="Kautsar S.A."/>
            <person name="Yang D."/>
            <person name="Bader C.D."/>
            <person name="Teijaro C.N."/>
            <person name="Fluegel L."/>
            <person name="Davis C.M."/>
            <person name="Simpson J.R."/>
            <person name="Lauterbach L."/>
            <person name="Steele A.D."/>
            <person name="Gui C."/>
            <person name="Meng S."/>
            <person name="Li G."/>
            <person name="Viehrig K."/>
            <person name="Ye F."/>
            <person name="Su P."/>
            <person name="Kiefer A.F."/>
            <person name="Nichols A."/>
            <person name="Cepeda A.J."/>
            <person name="Yan W."/>
            <person name="Fan B."/>
            <person name="Jiang Y."/>
            <person name="Adhikari A."/>
            <person name="Zheng C.-J."/>
            <person name="Schuster L."/>
            <person name="Cowan T.M."/>
            <person name="Smanski M.J."/>
            <person name="Chevrette M.G."/>
            <person name="De Carvalho L.P.S."/>
            <person name="Shen B."/>
        </authorList>
    </citation>
    <scope>NUCLEOTIDE SEQUENCE [LARGE SCALE GENOMIC DNA]</scope>
    <source>
        <strain evidence="8 9">NPDC005137</strain>
    </source>
</reference>
<comment type="subcellular location">
    <subcellularLocation>
        <location evidence="1">Cell envelope</location>
    </subcellularLocation>
</comment>
<dbReference type="Gene3D" id="3.40.190.10">
    <property type="entry name" value="Periplasmic binding protein-like II"/>
    <property type="match status" value="1"/>
</dbReference>
<protein>
    <submittedName>
        <fullName evidence="8">Peptide ABC transporter substrate-binding protein</fullName>
    </submittedName>
</protein>
<dbReference type="PIRSF" id="PIRSF002741">
    <property type="entry name" value="MppA"/>
    <property type="match status" value="1"/>
</dbReference>
<keyword evidence="3" id="KW-0813">Transport</keyword>
<dbReference type="Gene3D" id="3.10.105.10">
    <property type="entry name" value="Dipeptide-binding Protein, Domain 3"/>
    <property type="match status" value="1"/>
</dbReference>
<evidence type="ECO:0000256" key="1">
    <source>
        <dbReference type="ARBA" id="ARBA00004196"/>
    </source>
</evidence>
<dbReference type="InterPro" id="IPR039424">
    <property type="entry name" value="SBP_5"/>
</dbReference>
<feature type="chain" id="PRO_5045807629" evidence="6">
    <location>
        <begin position="31"/>
        <end position="605"/>
    </location>
</feature>
<evidence type="ECO:0000256" key="5">
    <source>
        <dbReference type="SAM" id="Phobius"/>
    </source>
</evidence>
<comment type="similarity">
    <text evidence="2">Belongs to the bacterial solute-binding protein 5 family.</text>
</comment>
<organism evidence="8 9">
    <name type="scientific">Streptomyces sp. 900116325</name>
    <dbReference type="NCBI Taxonomy" id="3154295"/>
    <lineage>
        <taxon>Bacteria</taxon>
        <taxon>Bacillati</taxon>
        <taxon>Actinomycetota</taxon>
        <taxon>Actinomycetes</taxon>
        <taxon>Kitasatosporales</taxon>
        <taxon>Streptomycetaceae</taxon>
        <taxon>Streptomyces</taxon>
    </lineage>
</organism>
<dbReference type="Proteomes" id="UP001550044">
    <property type="component" value="Unassembled WGS sequence"/>
</dbReference>
<evidence type="ECO:0000256" key="6">
    <source>
        <dbReference type="SAM" id="SignalP"/>
    </source>
</evidence>
<feature type="domain" description="Solute-binding protein family 5" evidence="7">
    <location>
        <begin position="80"/>
        <end position="458"/>
    </location>
</feature>
<evidence type="ECO:0000313" key="9">
    <source>
        <dbReference type="Proteomes" id="UP001550044"/>
    </source>
</evidence>
<dbReference type="PANTHER" id="PTHR30290">
    <property type="entry name" value="PERIPLASMIC BINDING COMPONENT OF ABC TRANSPORTER"/>
    <property type="match status" value="1"/>
</dbReference>
<name>A0ABV2U9I3_9ACTN</name>
<comment type="caution">
    <text evidence="8">The sequence shown here is derived from an EMBL/GenBank/DDBJ whole genome shotgun (WGS) entry which is preliminary data.</text>
</comment>
<evidence type="ECO:0000256" key="4">
    <source>
        <dbReference type="ARBA" id="ARBA00022729"/>
    </source>
</evidence>
<dbReference type="PANTHER" id="PTHR30290:SF10">
    <property type="entry name" value="PERIPLASMIC OLIGOPEPTIDE-BINDING PROTEIN-RELATED"/>
    <property type="match status" value="1"/>
</dbReference>
<feature type="signal peptide" evidence="6">
    <location>
        <begin position="1"/>
        <end position="30"/>
    </location>
</feature>
<dbReference type="SUPFAM" id="SSF53850">
    <property type="entry name" value="Periplasmic binding protein-like II"/>
    <property type="match status" value="1"/>
</dbReference>